<name>A0A1Y4LCX4_9FIRM</name>
<dbReference type="InterPro" id="IPR011551">
    <property type="entry name" value="NTP_PyrPHydrolase_MazG"/>
</dbReference>
<dbReference type="GO" id="GO:0006203">
    <property type="term" value="P:dGTP catabolic process"/>
    <property type="evidence" value="ECO:0007669"/>
    <property type="project" value="TreeGrafter"/>
</dbReference>
<keyword evidence="2" id="KW-0378">Hydrolase</keyword>
<dbReference type="SUPFAM" id="SSF101386">
    <property type="entry name" value="all-alpha NTP pyrophosphatases"/>
    <property type="match status" value="2"/>
</dbReference>
<proteinExistence type="predicted"/>
<dbReference type="CDD" id="cd11529">
    <property type="entry name" value="NTP-PPase_MazG_Cterm"/>
    <property type="match status" value="1"/>
</dbReference>
<dbReference type="GO" id="GO:0006950">
    <property type="term" value="P:response to stress"/>
    <property type="evidence" value="ECO:0007669"/>
    <property type="project" value="UniProtKB-ARBA"/>
</dbReference>
<dbReference type="PANTHER" id="PTHR30522">
    <property type="entry name" value="NUCLEOSIDE TRIPHOSPHATE PYROPHOSPHOHYDROLASE"/>
    <property type="match status" value="1"/>
</dbReference>
<dbReference type="GO" id="GO:0046081">
    <property type="term" value="P:dUTP catabolic process"/>
    <property type="evidence" value="ECO:0007669"/>
    <property type="project" value="TreeGrafter"/>
</dbReference>
<dbReference type="AlphaFoldDB" id="A0A1Y4LCX4"/>
<reference evidence="3" key="1">
    <citation type="submission" date="2017-04" db="EMBL/GenBank/DDBJ databases">
        <title>Function of individual gut microbiota members based on whole genome sequencing of pure cultures obtained from chicken caecum.</title>
        <authorList>
            <person name="Medvecky M."/>
            <person name="Cejkova D."/>
            <person name="Polansky O."/>
            <person name="Karasova D."/>
            <person name="Kubasova T."/>
            <person name="Cizek A."/>
            <person name="Rychlik I."/>
        </authorList>
    </citation>
    <scope>NUCLEOTIDE SEQUENCE [LARGE SCALE GENOMIC DNA]</scope>
    <source>
        <strain evidence="3">An180</strain>
    </source>
</reference>
<dbReference type="PANTHER" id="PTHR30522:SF0">
    <property type="entry name" value="NUCLEOSIDE TRIPHOSPHATE PYROPHOSPHOHYDROLASE"/>
    <property type="match status" value="1"/>
</dbReference>
<dbReference type="GO" id="GO:0046047">
    <property type="term" value="P:TTP catabolic process"/>
    <property type="evidence" value="ECO:0007669"/>
    <property type="project" value="TreeGrafter"/>
</dbReference>
<dbReference type="InterPro" id="IPR048011">
    <property type="entry name" value="NTP-PPase_MazG-like_C"/>
</dbReference>
<dbReference type="NCBIfam" id="NF007113">
    <property type="entry name" value="PRK09562.1"/>
    <property type="match status" value="1"/>
</dbReference>
<gene>
    <name evidence="2" type="ORF">B5F17_01290</name>
</gene>
<evidence type="ECO:0000313" key="2">
    <source>
        <dbReference type="EMBL" id="OUP54564.1"/>
    </source>
</evidence>
<protein>
    <submittedName>
        <fullName evidence="2">Nucleoside triphosphate pyrophosphohydrolase</fullName>
    </submittedName>
</protein>
<dbReference type="InterPro" id="IPR004518">
    <property type="entry name" value="MazG-like_dom"/>
</dbReference>
<sequence length="265" mass="30160">MVDFTFKEKYTYEDLLEIMRILRCPEGCVWDREQDHKSIRRSFIEETYEAVEAIDNDDPVLLQEELGDVLLQVVFHAQIEAEAGRFTMDDVADGICKKMIYRHPHVFGSVEVKNSDEVLTNWDALKQKEKHQKSTTETLESVARSLPGLIRAEKVQHKAAKVGFDWDEVSGALDKVREETAEVARAIDGDGDPSEELGDLLFAVVNVARFLKTDPEDAINRTTDKFIRRFAQVEQAAKDAGRSLSEMSLAEMDALWNAAKQKEHE</sequence>
<dbReference type="FunFam" id="1.10.287.1080:FF:000003">
    <property type="entry name" value="Nucleoside triphosphate pyrophosphohydrolase"/>
    <property type="match status" value="1"/>
</dbReference>
<feature type="domain" description="NTP pyrophosphohydrolase MazG-like" evidence="1">
    <location>
        <begin position="34"/>
        <end position="107"/>
    </location>
</feature>
<dbReference type="Pfam" id="PF03819">
    <property type="entry name" value="MazG"/>
    <property type="match status" value="2"/>
</dbReference>
<feature type="domain" description="NTP pyrophosphohydrolase MazG-like" evidence="1">
    <location>
        <begin position="175"/>
        <end position="230"/>
    </location>
</feature>
<accession>A0A1Y4LCX4</accession>
<dbReference type="GO" id="GO:0046052">
    <property type="term" value="P:UTP catabolic process"/>
    <property type="evidence" value="ECO:0007669"/>
    <property type="project" value="TreeGrafter"/>
</dbReference>
<dbReference type="GO" id="GO:0046061">
    <property type="term" value="P:dATP catabolic process"/>
    <property type="evidence" value="ECO:0007669"/>
    <property type="project" value="TreeGrafter"/>
</dbReference>
<organism evidence="2 3">
    <name type="scientific">Butyricicoccus pullicaecorum</name>
    <dbReference type="NCBI Taxonomy" id="501571"/>
    <lineage>
        <taxon>Bacteria</taxon>
        <taxon>Bacillati</taxon>
        <taxon>Bacillota</taxon>
        <taxon>Clostridia</taxon>
        <taxon>Eubacteriales</taxon>
        <taxon>Butyricicoccaceae</taxon>
        <taxon>Butyricicoccus</taxon>
    </lineage>
</organism>
<dbReference type="EMBL" id="NFKK01000001">
    <property type="protein sequence ID" value="OUP54564.1"/>
    <property type="molecule type" value="Genomic_DNA"/>
</dbReference>
<dbReference type="FunFam" id="1.10.287.1080:FF:000001">
    <property type="entry name" value="Nucleoside triphosphate pyrophosphohydrolase"/>
    <property type="match status" value="1"/>
</dbReference>
<evidence type="ECO:0000313" key="3">
    <source>
        <dbReference type="Proteomes" id="UP000195897"/>
    </source>
</evidence>
<dbReference type="CDD" id="cd11528">
    <property type="entry name" value="NTP-PPase_MazG_Nterm"/>
    <property type="match status" value="1"/>
</dbReference>
<dbReference type="GO" id="GO:0046076">
    <property type="term" value="P:dTTP catabolic process"/>
    <property type="evidence" value="ECO:0007669"/>
    <property type="project" value="TreeGrafter"/>
</dbReference>
<dbReference type="Proteomes" id="UP000195897">
    <property type="component" value="Unassembled WGS sequence"/>
</dbReference>
<dbReference type="RefSeq" id="WP_087369998.1">
    <property type="nucleotide sequence ID" value="NZ_NFKK01000001.1"/>
</dbReference>
<dbReference type="NCBIfam" id="TIGR00444">
    <property type="entry name" value="mazG"/>
    <property type="match status" value="1"/>
</dbReference>
<comment type="caution">
    <text evidence="2">The sequence shown here is derived from an EMBL/GenBank/DDBJ whole genome shotgun (WGS) entry which is preliminary data.</text>
</comment>
<dbReference type="InterPro" id="IPR048015">
    <property type="entry name" value="NTP-PPase_MazG-like_N"/>
</dbReference>
<evidence type="ECO:0000259" key="1">
    <source>
        <dbReference type="Pfam" id="PF03819"/>
    </source>
</evidence>
<dbReference type="GO" id="GO:0047429">
    <property type="term" value="F:nucleoside triphosphate diphosphatase activity"/>
    <property type="evidence" value="ECO:0007669"/>
    <property type="project" value="InterPro"/>
</dbReference>
<dbReference type="Gene3D" id="1.10.287.1080">
    <property type="entry name" value="MazG-like"/>
    <property type="match status" value="2"/>
</dbReference>